<name>A0A1G2LP31_9BACT</name>
<feature type="transmembrane region" description="Helical" evidence="1">
    <location>
        <begin position="385"/>
        <end position="406"/>
    </location>
</feature>
<keyword evidence="1" id="KW-0472">Membrane</keyword>
<dbReference type="EMBL" id="MHQY01000031">
    <property type="protein sequence ID" value="OHA13284.1"/>
    <property type="molecule type" value="Genomic_DNA"/>
</dbReference>
<evidence type="ECO:0000313" key="2">
    <source>
        <dbReference type="EMBL" id="OHA13284.1"/>
    </source>
</evidence>
<gene>
    <name evidence="2" type="ORF">A3G49_01375</name>
</gene>
<accession>A0A1G2LP31</accession>
<keyword evidence="1" id="KW-0812">Transmembrane</keyword>
<organism evidence="2 3">
    <name type="scientific">Candidatus Sungbacteria bacterium RIFCSPLOWO2_12_FULL_41_11</name>
    <dbReference type="NCBI Taxonomy" id="1802286"/>
    <lineage>
        <taxon>Bacteria</taxon>
        <taxon>Candidatus Sungiibacteriota</taxon>
    </lineage>
</organism>
<evidence type="ECO:0000256" key="1">
    <source>
        <dbReference type="SAM" id="Phobius"/>
    </source>
</evidence>
<proteinExistence type="predicted"/>
<protein>
    <submittedName>
        <fullName evidence="2">Uncharacterized protein</fullName>
    </submittedName>
</protein>
<dbReference type="AlphaFoldDB" id="A0A1G2LP31"/>
<reference evidence="2 3" key="1">
    <citation type="journal article" date="2016" name="Nat. Commun.">
        <title>Thousands of microbial genomes shed light on interconnected biogeochemical processes in an aquifer system.</title>
        <authorList>
            <person name="Anantharaman K."/>
            <person name="Brown C.T."/>
            <person name="Hug L.A."/>
            <person name="Sharon I."/>
            <person name="Castelle C.J."/>
            <person name="Probst A.J."/>
            <person name="Thomas B.C."/>
            <person name="Singh A."/>
            <person name="Wilkins M.J."/>
            <person name="Karaoz U."/>
            <person name="Brodie E.L."/>
            <person name="Williams K.H."/>
            <person name="Hubbard S.S."/>
            <person name="Banfield J.F."/>
        </authorList>
    </citation>
    <scope>NUCLEOTIDE SEQUENCE [LARGE SCALE GENOMIC DNA]</scope>
</reference>
<dbReference type="Proteomes" id="UP000177171">
    <property type="component" value="Unassembled WGS sequence"/>
</dbReference>
<keyword evidence="1" id="KW-1133">Transmembrane helix</keyword>
<sequence>MKILVKVVIFIGFFSCLAGFIRSGPVWAEELKFPIFSRENIKRVINGELQDILPLVDKNFLVVYFGGLDEAARTDLQRTLEVRFGLEKIDTLYEKPDFIRFRYLKTPLTIDAVLARWNEVSAKVPFASSVFEFPEGPFALSGVIRIQWKKFFPKEEIIKLMAAMNLEITDFNEGTNTTTARPTVKSGKNVFLWAIVFAPENEFRVLSSRVEFIRVKSPIRAEARVEAECLNGAGAGNIVATGVFCYRVKFFRAPDIKVSFDDLSINTKLLRTWLPQGLPQNLRRFEGDRTYKAAVEKLATGEVVDTVEYKFRILRSGEFILPLLRYYYNIAGNVEDNKNRLEGIIPEARILVSPLSPKSQITVNGIPNAVSVISSDKGEQGLSEFVPWWLGIIGVCAGAFLIILAFKSGKKPDEKVEASKEEKARVLWERYRGQVDVMNAVDRLKLLKRMLGLYYFGNEYGPLASANSADWKHRLEMILPLGLVLKSLEFVNDVENARQSNIDFRNLIREIFSWEK</sequence>
<comment type="caution">
    <text evidence="2">The sequence shown here is derived from an EMBL/GenBank/DDBJ whole genome shotgun (WGS) entry which is preliminary data.</text>
</comment>
<evidence type="ECO:0000313" key="3">
    <source>
        <dbReference type="Proteomes" id="UP000177171"/>
    </source>
</evidence>